<comment type="caution">
    <text evidence="6">The sequence shown here is derived from an EMBL/GenBank/DDBJ whole genome shotgun (WGS) entry which is preliminary data.</text>
</comment>
<feature type="DNA-binding region" description="H-T-H motif" evidence="4">
    <location>
        <begin position="40"/>
        <end position="59"/>
    </location>
</feature>
<evidence type="ECO:0000259" key="5">
    <source>
        <dbReference type="PROSITE" id="PS50977"/>
    </source>
</evidence>
<reference evidence="6 7" key="1">
    <citation type="submission" date="2024-05" db="EMBL/GenBank/DDBJ databases">
        <authorList>
            <person name="Liu Q."/>
            <person name="Xin Y.-H."/>
        </authorList>
    </citation>
    <scope>NUCLEOTIDE SEQUENCE [LARGE SCALE GENOMIC DNA]</scope>
    <source>
        <strain evidence="6 7">CGMCC 1.10181</strain>
    </source>
</reference>
<evidence type="ECO:0000256" key="1">
    <source>
        <dbReference type="ARBA" id="ARBA00023015"/>
    </source>
</evidence>
<name>A0ABU9YCN4_9SPHN</name>
<dbReference type="Proteomes" id="UP001419910">
    <property type="component" value="Unassembled WGS sequence"/>
</dbReference>
<keyword evidence="1" id="KW-0805">Transcription regulation</keyword>
<accession>A0ABU9YCN4</accession>
<evidence type="ECO:0000256" key="4">
    <source>
        <dbReference type="PROSITE-ProRule" id="PRU00335"/>
    </source>
</evidence>
<dbReference type="InterPro" id="IPR009057">
    <property type="entry name" value="Homeodomain-like_sf"/>
</dbReference>
<dbReference type="Pfam" id="PF00440">
    <property type="entry name" value="TetR_N"/>
    <property type="match status" value="1"/>
</dbReference>
<keyword evidence="2 4" id="KW-0238">DNA-binding</keyword>
<dbReference type="InterPro" id="IPR001647">
    <property type="entry name" value="HTH_TetR"/>
</dbReference>
<keyword evidence="7" id="KW-1185">Reference proteome</keyword>
<dbReference type="InterPro" id="IPR050109">
    <property type="entry name" value="HTH-type_TetR-like_transc_reg"/>
</dbReference>
<gene>
    <name evidence="6" type="ORF">ABC974_28405</name>
</gene>
<evidence type="ECO:0000256" key="2">
    <source>
        <dbReference type="ARBA" id="ARBA00023125"/>
    </source>
</evidence>
<evidence type="ECO:0000256" key="3">
    <source>
        <dbReference type="ARBA" id="ARBA00023163"/>
    </source>
</evidence>
<dbReference type="SUPFAM" id="SSF46689">
    <property type="entry name" value="Homeodomain-like"/>
    <property type="match status" value="1"/>
</dbReference>
<dbReference type="PANTHER" id="PTHR30055:SF234">
    <property type="entry name" value="HTH-TYPE TRANSCRIPTIONAL REGULATOR BETI"/>
    <property type="match status" value="1"/>
</dbReference>
<organism evidence="6 7">
    <name type="scientific">Sphingomonas oligophenolica</name>
    <dbReference type="NCBI Taxonomy" id="301154"/>
    <lineage>
        <taxon>Bacteria</taxon>
        <taxon>Pseudomonadati</taxon>
        <taxon>Pseudomonadota</taxon>
        <taxon>Alphaproteobacteria</taxon>
        <taxon>Sphingomonadales</taxon>
        <taxon>Sphingomonadaceae</taxon>
        <taxon>Sphingomonas</taxon>
    </lineage>
</organism>
<evidence type="ECO:0000313" key="6">
    <source>
        <dbReference type="EMBL" id="MEN2793572.1"/>
    </source>
</evidence>
<dbReference type="Gene3D" id="1.10.357.10">
    <property type="entry name" value="Tetracycline Repressor, domain 2"/>
    <property type="match status" value="1"/>
</dbReference>
<dbReference type="PANTHER" id="PTHR30055">
    <property type="entry name" value="HTH-TYPE TRANSCRIPTIONAL REGULATOR RUTR"/>
    <property type="match status" value="1"/>
</dbReference>
<dbReference type="PRINTS" id="PR00455">
    <property type="entry name" value="HTHTETR"/>
</dbReference>
<dbReference type="EMBL" id="JBDIME010000054">
    <property type="protein sequence ID" value="MEN2793572.1"/>
    <property type="molecule type" value="Genomic_DNA"/>
</dbReference>
<evidence type="ECO:0000313" key="7">
    <source>
        <dbReference type="Proteomes" id="UP001419910"/>
    </source>
</evidence>
<sequence>MTVKRRYSSARRDLAAEQTRHRVLLAAKTLFAESGIDSVTIAEIAEQAGVAASTIYGLFKSKAGLVEGLMRASLFGERYHAAMSVMDGVADAAMRIALTPSVSRAIYEGEILEMEIIRGASAFSSGLREIEARFEAMRYEMQADRIEALFAQGKAKSGLDQEDARRIMWVHTSREVFRMLIVESGWSPEKYEHWLADTLLDALVAPHARPLHLFD</sequence>
<protein>
    <submittedName>
        <fullName evidence="6">Helix-turn-helix domain-containing protein</fullName>
    </submittedName>
</protein>
<feature type="domain" description="HTH tetR-type" evidence="5">
    <location>
        <begin position="17"/>
        <end position="77"/>
    </location>
</feature>
<dbReference type="PROSITE" id="PS50977">
    <property type="entry name" value="HTH_TETR_2"/>
    <property type="match status" value="1"/>
</dbReference>
<keyword evidence="3" id="KW-0804">Transcription</keyword>
<dbReference type="RefSeq" id="WP_343892791.1">
    <property type="nucleotide sequence ID" value="NZ_BAAAEH010000064.1"/>
</dbReference>
<proteinExistence type="predicted"/>